<comment type="caution">
    <text evidence="1">The sequence shown here is derived from an EMBL/GenBank/DDBJ whole genome shotgun (WGS) entry which is preliminary data.</text>
</comment>
<name>A0A085W6W3_9BACT</name>
<gene>
    <name evidence="1" type="ORF">DB31_2544</name>
</gene>
<dbReference type="RefSeq" id="WP_044195647.1">
    <property type="nucleotide sequence ID" value="NZ_JMCB01000017.1"/>
</dbReference>
<protein>
    <submittedName>
        <fullName evidence="1">Uncharacterized protein</fullName>
    </submittedName>
</protein>
<dbReference type="STRING" id="394096.DB31_2544"/>
<dbReference type="OrthoDB" id="5382122at2"/>
<sequence length="156" mass="18201">MPSRWDYLLETKPVPILDQLLEEVSKLLAKDLAQWPPPVEELDLDVGGTFAPLFLERPPRPSAHVYGEALRLSHWELEREFEAYDDYMRNKRYLERGLAPTDRLALLFLNRWLVEQMLGLGEATESRIKRTHMRQILDKVEARLRLVQSPPSGLIL</sequence>
<dbReference type="EMBL" id="JMCB01000017">
    <property type="protein sequence ID" value="KFE63426.1"/>
    <property type="molecule type" value="Genomic_DNA"/>
</dbReference>
<keyword evidence="2" id="KW-1185">Reference proteome</keyword>
<reference evidence="1 2" key="1">
    <citation type="submission" date="2014-04" db="EMBL/GenBank/DDBJ databases">
        <title>Genome assembly of Hyalangium minutum DSM 14724.</title>
        <authorList>
            <person name="Sharma G."/>
            <person name="Subramanian S."/>
        </authorList>
    </citation>
    <scope>NUCLEOTIDE SEQUENCE [LARGE SCALE GENOMIC DNA]</scope>
    <source>
        <strain evidence="1 2">DSM 14724</strain>
    </source>
</reference>
<evidence type="ECO:0000313" key="2">
    <source>
        <dbReference type="Proteomes" id="UP000028725"/>
    </source>
</evidence>
<accession>A0A085W6W3</accession>
<dbReference type="PATRIC" id="fig|394096.3.peg.6877"/>
<dbReference type="Proteomes" id="UP000028725">
    <property type="component" value="Unassembled WGS sequence"/>
</dbReference>
<dbReference type="AlphaFoldDB" id="A0A085W6W3"/>
<proteinExistence type="predicted"/>
<organism evidence="1 2">
    <name type="scientific">Hyalangium minutum</name>
    <dbReference type="NCBI Taxonomy" id="394096"/>
    <lineage>
        <taxon>Bacteria</taxon>
        <taxon>Pseudomonadati</taxon>
        <taxon>Myxococcota</taxon>
        <taxon>Myxococcia</taxon>
        <taxon>Myxococcales</taxon>
        <taxon>Cystobacterineae</taxon>
        <taxon>Archangiaceae</taxon>
        <taxon>Hyalangium</taxon>
    </lineage>
</organism>
<evidence type="ECO:0000313" key="1">
    <source>
        <dbReference type="EMBL" id="KFE63426.1"/>
    </source>
</evidence>